<dbReference type="InterPro" id="IPR007995">
    <property type="entry name" value="DUF742"/>
</dbReference>
<dbReference type="Pfam" id="PF05331">
    <property type="entry name" value="DUF742"/>
    <property type="match status" value="1"/>
</dbReference>
<evidence type="ECO:0000313" key="1">
    <source>
        <dbReference type="EMBL" id="GAA2726440.1"/>
    </source>
</evidence>
<organism evidence="1 2">
    <name type="scientific">Actinocorallia aurantiaca</name>
    <dbReference type="NCBI Taxonomy" id="46204"/>
    <lineage>
        <taxon>Bacteria</taxon>
        <taxon>Bacillati</taxon>
        <taxon>Actinomycetota</taxon>
        <taxon>Actinomycetes</taxon>
        <taxon>Streptosporangiales</taxon>
        <taxon>Thermomonosporaceae</taxon>
        <taxon>Actinocorallia</taxon>
    </lineage>
</organism>
<keyword evidence="2" id="KW-1185">Reference proteome</keyword>
<reference evidence="1 2" key="1">
    <citation type="journal article" date="2019" name="Int. J. Syst. Evol. Microbiol.">
        <title>The Global Catalogue of Microorganisms (GCM) 10K type strain sequencing project: providing services to taxonomists for standard genome sequencing and annotation.</title>
        <authorList>
            <consortium name="The Broad Institute Genomics Platform"/>
            <consortium name="The Broad Institute Genome Sequencing Center for Infectious Disease"/>
            <person name="Wu L."/>
            <person name="Ma J."/>
        </authorList>
    </citation>
    <scope>NUCLEOTIDE SEQUENCE [LARGE SCALE GENOMIC DNA]</scope>
    <source>
        <strain evidence="1 2">JCM 8201</strain>
    </source>
</reference>
<sequence length="124" mass="13708">MGRFDERWVDEEAGPIVRSYAVVRGRTQPRGLALDLVSLLSATGREPPHGTRLSREETRMLALCWQPAAIADLASDLDLPLGVVKVLAGEMCHLGLLEVRKPGRRMVQADQALLQRVLEDLKAL</sequence>
<gene>
    <name evidence="1" type="ORF">GCM10010439_28990</name>
</gene>
<dbReference type="PANTHER" id="PTHR36221:SF1">
    <property type="entry name" value="DUF742 DOMAIN-CONTAINING PROTEIN"/>
    <property type="match status" value="1"/>
</dbReference>
<proteinExistence type="predicted"/>
<dbReference type="PANTHER" id="PTHR36221">
    <property type="entry name" value="DUF742 DOMAIN-CONTAINING PROTEIN"/>
    <property type="match status" value="1"/>
</dbReference>
<dbReference type="RefSeq" id="WP_344450872.1">
    <property type="nucleotide sequence ID" value="NZ_BAAATZ010000009.1"/>
</dbReference>
<name>A0ABN3U8P8_9ACTN</name>
<evidence type="ECO:0000313" key="2">
    <source>
        <dbReference type="Proteomes" id="UP001501842"/>
    </source>
</evidence>
<dbReference type="Proteomes" id="UP001501842">
    <property type="component" value="Unassembled WGS sequence"/>
</dbReference>
<dbReference type="EMBL" id="BAAATZ010000009">
    <property type="protein sequence ID" value="GAA2726440.1"/>
    <property type="molecule type" value="Genomic_DNA"/>
</dbReference>
<comment type="caution">
    <text evidence="1">The sequence shown here is derived from an EMBL/GenBank/DDBJ whole genome shotgun (WGS) entry which is preliminary data.</text>
</comment>
<protein>
    <submittedName>
        <fullName evidence="1">DUF742 domain-containing protein</fullName>
    </submittedName>
</protein>
<accession>A0ABN3U8P8</accession>